<feature type="domain" description="ABC transmembrane type-1" evidence="12">
    <location>
        <begin position="1520"/>
        <end position="1798"/>
    </location>
</feature>
<keyword evidence="8 10" id="KW-0472">Membrane</keyword>
<feature type="transmembrane region" description="Helical" evidence="10">
    <location>
        <begin position="1515"/>
        <end position="1543"/>
    </location>
</feature>
<feature type="transmembrane region" description="Helical" evidence="10">
    <location>
        <begin position="54"/>
        <end position="75"/>
    </location>
</feature>
<feature type="non-terminal residue" evidence="13">
    <location>
        <position position="1"/>
    </location>
</feature>
<evidence type="ECO:0000256" key="1">
    <source>
        <dbReference type="ARBA" id="ARBA00007577"/>
    </source>
</evidence>
<feature type="transmembrane region" description="Helical" evidence="10">
    <location>
        <begin position="1660"/>
        <end position="1679"/>
    </location>
</feature>
<feature type="domain" description="ABC transmembrane type-1" evidence="12">
    <location>
        <begin position="2151"/>
        <end position="2412"/>
    </location>
</feature>
<feature type="domain" description="ABC transporter" evidence="11">
    <location>
        <begin position="2447"/>
        <end position="2646"/>
    </location>
</feature>
<dbReference type="SUPFAM" id="SSF52540">
    <property type="entry name" value="P-loop containing nucleoside triphosphate hydrolases"/>
    <property type="match status" value="6"/>
</dbReference>
<dbReference type="Proteomes" id="UP000824890">
    <property type="component" value="Unassembled WGS sequence"/>
</dbReference>
<evidence type="ECO:0000256" key="7">
    <source>
        <dbReference type="ARBA" id="ARBA00022989"/>
    </source>
</evidence>
<keyword evidence="9" id="KW-0325">Glycoprotein</keyword>
<dbReference type="Gene3D" id="1.20.1560.10">
    <property type="entry name" value="ABC transporter type 1, transmembrane domain"/>
    <property type="match status" value="3"/>
</dbReference>
<feature type="transmembrane region" description="Helical" evidence="10">
    <location>
        <begin position="243"/>
        <end position="263"/>
    </location>
</feature>
<dbReference type="CDD" id="cd18577">
    <property type="entry name" value="ABC_6TM_Pgp_ABCB1_D1_like"/>
    <property type="match status" value="2"/>
</dbReference>
<feature type="domain" description="ABC transmembrane type-1" evidence="12">
    <location>
        <begin position="797"/>
        <end position="1034"/>
    </location>
</feature>
<dbReference type="PROSITE" id="PS50929">
    <property type="entry name" value="ABC_TM1F"/>
    <property type="match status" value="4"/>
</dbReference>
<feature type="transmembrane region" description="Helical" evidence="10">
    <location>
        <begin position="2271"/>
        <end position="2291"/>
    </location>
</feature>
<evidence type="ECO:0000259" key="12">
    <source>
        <dbReference type="PROSITE" id="PS50929"/>
    </source>
</evidence>
<evidence type="ECO:0000256" key="6">
    <source>
        <dbReference type="ARBA" id="ARBA00022840"/>
    </source>
</evidence>
<comment type="similarity">
    <text evidence="1">Belongs to the ABC transporter superfamily. ABCB family. Multidrug resistance exporter (TC 3.A.1.201) subfamily.</text>
</comment>
<evidence type="ECO:0000259" key="11">
    <source>
        <dbReference type="PROSITE" id="PS50893"/>
    </source>
</evidence>
<keyword evidence="5" id="KW-0547">Nucleotide-binding</keyword>
<dbReference type="CDD" id="cd18578">
    <property type="entry name" value="ABC_6TM_Pgp_ABCB1_D2_like"/>
    <property type="match status" value="2"/>
</dbReference>
<dbReference type="PANTHER" id="PTHR45136">
    <property type="entry name" value="ABC TRANSPORTER DOMAIN-CONTAINING PROTEIN"/>
    <property type="match status" value="1"/>
</dbReference>
<feature type="transmembrane region" description="Helical" evidence="10">
    <location>
        <begin position="1634"/>
        <end position="1654"/>
    </location>
</feature>
<dbReference type="EMBL" id="JAGKQM010000006">
    <property type="protein sequence ID" value="KAH0923771.1"/>
    <property type="molecule type" value="Genomic_DNA"/>
</dbReference>
<evidence type="ECO:0000313" key="14">
    <source>
        <dbReference type="Proteomes" id="UP000824890"/>
    </source>
</evidence>
<dbReference type="Pfam" id="PF00005">
    <property type="entry name" value="ABC_tran"/>
    <property type="match status" value="4"/>
</dbReference>
<feature type="transmembrane region" description="Helical" evidence="10">
    <location>
        <begin position="2190"/>
        <end position="2208"/>
    </location>
</feature>
<dbReference type="InterPro" id="IPR017871">
    <property type="entry name" value="ABC_transporter-like_CS"/>
</dbReference>
<protein>
    <submittedName>
        <fullName evidence="13">Uncharacterized protein</fullName>
    </submittedName>
</protein>
<keyword evidence="4" id="KW-0677">Repeat</keyword>
<dbReference type="InterPro" id="IPR003439">
    <property type="entry name" value="ABC_transporter-like_ATP-bd"/>
</dbReference>
<keyword evidence="3 10" id="KW-0812">Transmembrane</keyword>
<keyword evidence="14" id="KW-1185">Reference proteome</keyword>
<feature type="transmembrane region" description="Helical" evidence="10">
    <location>
        <begin position="2148"/>
        <end position="2170"/>
    </location>
</feature>
<dbReference type="PROSITE" id="PS00211">
    <property type="entry name" value="ABC_TRANSPORTER_1"/>
    <property type="match status" value="2"/>
</dbReference>
<evidence type="ECO:0000256" key="2">
    <source>
        <dbReference type="ARBA" id="ARBA00022448"/>
    </source>
</evidence>
<evidence type="ECO:0000256" key="9">
    <source>
        <dbReference type="ARBA" id="ARBA00023180"/>
    </source>
</evidence>
<dbReference type="SMART" id="SM00382">
    <property type="entry name" value="AAA"/>
    <property type="match status" value="3"/>
</dbReference>
<keyword evidence="7 10" id="KW-1133">Transmembrane helix</keyword>
<feature type="transmembrane region" description="Helical" evidence="10">
    <location>
        <begin position="283"/>
        <end position="305"/>
    </location>
</feature>
<feature type="domain" description="ABC transmembrane type-1" evidence="12">
    <location>
        <begin position="249"/>
        <end position="516"/>
    </location>
</feature>
<feature type="transmembrane region" description="Helical" evidence="10">
    <location>
        <begin position="1563"/>
        <end position="1580"/>
    </location>
</feature>
<proteinExistence type="inferred from homology"/>
<evidence type="ECO:0000256" key="3">
    <source>
        <dbReference type="ARBA" id="ARBA00022692"/>
    </source>
</evidence>
<dbReference type="PANTHER" id="PTHR45136:SF2">
    <property type="entry name" value="ABC TRANSPORTER DOMAIN-CONTAINING PROTEIN"/>
    <property type="match status" value="1"/>
</dbReference>
<dbReference type="InterPro" id="IPR027417">
    <property type="entry name" value="P-loop_NTPase"/>
</dbReference>
<feature type="domain" description="ABC transporter" evidence="11">
    <location>
        <begin position="1833"/>
        <end position="2065"/>
    </location>
</feature>
<keyword evidence="2" id="KW-0813">Transport</keyword>
<reference evidence="13 14" key="1">
    <citation type="submission" date="2021-05" db="EMBL/GenBank/DDBJ databases">
        <title>Genome Assembly of Synthetic Allotetraploid Brassica napus Reveals Homoeologous Exchanges between Subgenomes.</title>
        <authorList>
            <person name="Davis J.T."/>
        </authorList>
    </citation>
    <scope>NUCLEOTIDE SEQUENCE [LARGE SCALE GENOMIC DNA]</scope>
    <source>
        <strain evidence="14">cv. Da-Ae</strain>
        <tissue evidence="13">Seedling</tissue>
    </source>
</reference>
<keyword evidence="6" id="KW-0067">ATP-binding</keyword>
<feature type="domain" description="ABC transporter" evidence="11">
    <location>
        <begin position="561"/>
        <end position="797"/>
    </location>
</feature>
<evidence type="ECO:0000256" key="4">
    <source>
        <dbReference type="ARBA" id="ARBA00022737"/>
    </source>
</evidence>
<feature type="transmembrane region" description="Helical" evidence="10">
    <location>
        <begin position="498"/>
        <end position="519"/>
    </location>
</feature>
<dbReference type="InterPro" id="IPR036640">
    <property type="entry name" value="ABC1_TM_sf"/>
</dbReference>
<evidence type="ECO:0000313" key="13">
    <source>
        <dbReference type="EMBL" id="KAH0923771.1"/>
    </source>
</evidence>
<accession>A0ABQ8D3A3</accession>
<dbReference type="Gene3D" id="3.40.50.300">
    <property type="entry name" value="P-loop containing nucleotide triphosphate hydrolases"/>
    <property type="match status" value="7"/>
</dbReference>
<feature type="transmembrane region" description="Helical" evidence="10">
    <location>
        <begin position="363"/>
        <end position="382"/>
    </location>
</feature>
<feature type="transmembrane region" description="Helical" evidence="10">
    <location>
        <begin position="941"/>
        <end position="961"/>
    </location>
</feature>
<feature type="transmembrane region" description="Helical" evidence="10">
    <location>
        <begin position="836"/>
        <end position="859"/>
    </location>
</feature>
<evidence type="ECO:0000256" key="10">
    <source>
        <dbReference type="SAM" id="Phobius"/>
    </source>
</evidence>
<dbReference type="InterPro" id="IPR003593">
    <property type="entry name" value="AAA+_ATPase"/>
</dbReference>
<dbReference type="PROSITE" id="PS50893">
    <property type="entry name" value="ABC_TRANSPORTER_2"/>
    <property type="match status" value="3"/>
</dbReference>
<dbReference type="SUPFAM" id="SSF90123">
    <property type="entry name" value="ABC transporter transmembrane region"/>
    <property type="match status" value="4"/>
</dbReference>
<sequence length="2652" mass="293732">REREREITMEMKRDLRVEEENMCTSLLTAFVVLSMACLKHFYSVSYLIEQWRSLVFLLLNVVVLAVYFTSTRPISCETRDLKTRRGSRMRMARRKTRKTRMVEKPACSGQDFLVVEPMEVIKNCVVEETKRVCPEFEETVKGCVLNKKGVDSNVEEDDFEPGRLSNEELNERVEAFITTFRQHLVLDARRGRYRETDQKMRSKDSDISFLEDKEEEENDELGKHKINFHARGRCGLDVDGIRIIRSPDGFITPIYLLIIGLLLNDLGGSSSDRTFMKAISKNALVLLYVAAASWVICFLEGYCWTRTGERQAARMRERYLKAVLRQDVAYFDLHVTSTSDVITSVSSDSLIVQDFLSEKLPNFLMNVSAFFASYIVGFIMLWRLTIVGFPFIVILLIPGLMYGRTLIGISRKIREEYNEAGSIAEQAISLVRIVYAFGSETKLIAKFSVALQSSVKLGLRQGIVKGISLGSNSIIYAIWGFMTWYGSRMVMDHGAKGGTVFAVISCVTFGGTSLGQGLLNLKYFSDAVVAGERVTKVVKRVPDIDSNNMEGQILENIKGEVQFKHVNFMYPSRPETLILDDLCLRIPSGKTVALVGGSGSGKSTVISLLQRFYDPVAGEVLIDGVPINRLMVKWLRSQMGLVSQEPVLFATSIKENILFGKEDASMDEVVEAAKASNAHTFISQFPHDYNTQVGERGVQMSGGQKQRIAIARTMIKSPKILLLDEATSALDSESERVVQEALDKASLGRTTIVIAHRLSTIRNADVICVVHNGRIVETGSHEELMENLDEWKHAISGCLSAALYGTVQPINAYVSGSMVSLYFLTNHEEIREKTRIYVLGFVGLALFVFLTNIVQHYSFAYMGESLTKRIREKMLSKILTFEVNWFDENENSSGAVCSRLAKEANLVRSLIGERLSLLVQTISGVTLACTLGLVIAWRLAIVMIVTQPVVVACFYTQSILLKSMSKRAIKAQDESSKLAAEAVSNIRTIIAFSSQERILKLLKRVQDGPRKESVRQSWLAGIVLGTSRSLLTCTGDGKIAAKAFFEMFMIFVSTGRAIADAGTMTTDLAKGSDAVGSVFAVLDRCTTIEPEDPNGYLPEKIKGLISFVNVDFAYPTRPNAVIFKDFSIEIEEGKSTAIRFYDPLKGSVRIDGHDLKSYNLRSLRRHIALVSQEPALFAGTIRENIMYGAASENIDESEIIEVAKAANAHEFITSLSNGYDTICRARGLQLSATSALDSQSERLVQDALERVMVGRTSVVIAHRLSTIQNCNVIAVLDKGKVVECGDHSSLLAKGPTGAYFSLAQEGPRRESIRQSWLAGIVMGTSRSLATCMHFGFKLLGGKLVADGKIMSKTFIEIFMIFSGLLRMQHACISGGECEKTTNQKSLRRLGQQMLTIFLRRYRTATTRTVETDGCSCPREARWIANQNVWCKNALERVMVRCTCVVIAHRLSTIKTCNAIDVLDRGTVIECGNHSSLLAKGPTEAYFSLVKEKEKVKMKIWGSIRLIFMNADGVDWMLMGLGLIGAIGDGFIAPIIFFFTGLLLNDIGGSFNDVTFMKAVSKNAVAMLSVAGASWVVCFLGERRAARMRERYLKAVLRQDVVYFDLHVTSTSDITKSVFSDSLVMQDVLSEKLPNFLMSASAFVASYVVAFIMLWRLAIVGFPFIVLPLIPGLMYGRSLISITRKIREEYKEAGSIAEQAISLVRTVYAFGSETKLIAKFSAALEGSMKLGLRQGLAKGLALGSNGIIYAIWGFMTWYGSRMVMYHGAKGGNIFAVIMCVTSGGISLGRGFSNLKYFSEVVVAGEKITKMIKRVPGIDSDNMGGQILNNFKGEVHFNHVKFMYPSRPETPIFEDLCLRIPSGKTVALVGGSGSGKSTVISLLQRFYDPVAGEVLIDDVPIYKLQVKWLRSQMGLVSQEPVLFATSIKQNILFGKEDASMDEVMEAAKASNAHTFISQFPHGWRERSANVRRSEAEDRNCTCDNQITKNSPFRRGNKCTRLRIRKGSPLEALDNASAGRTTIVIAHRLSTIRNADVICVVHNGRIVETGSHEELMENWDGHYTSLVRLQQMENEEYDVNISVRVQGGQLSILSKDLKYSPKLSFVDSRSNLATNSTIDSNLSGSIHKDKKTHVPSFKRLMAMNRPEWKHAMCGCLSAAFYGAVQPLNAYVVGSMVSMYFLTSHDKIREKTRIYVLVFVGLALFVFLTNIVQHYSFAYMGENLTKRIREKMLTKMLTFEVRSLIGERVSLLVQTISGVAIACTLGLVIAWRLAIVMIAVQPVIVVCFYTQRILLKSMSKKAIKAQDESCKLAAEAVSNIRTIIAFSSQERILKLLNRVQEGPRRESVRQSWLAGIVLGTSRSLLACTTILNYWYGGRLIADGKIVAKAFFEMFMIFVSTGRAIADAGTMTTDLAKGSDAVGSVFAVLDRCTTIEPEDPNGYLPEKIKGIIRFVNVDFAYPTRPNVVIFKDFSIEIEEGKSTAIVGPSGSALVSQEPALFAGTIRENIMYGAASENIDESEIIEAAKAANAHEFITSLSNGYDTTCGDRGVQLSGGQKQRIAIARAVLKNPSVLLLDEATSALDSQSERMVQDALERVMVGRTSVVISHRLSTIQNCDTIAVLDKGKVVECDHSSLLAKGPTGAYFSLVSLQRNLC</sequence>
<feature type="transmembrane region" description="Helical" evidence="10">
    <location>
        <begin position="1738"/>
        <end position="1757"/>
    </location>
</feature>
<organism evidence="13 14">
    <name type="scientific">Brassica napus</name>
    <name type="common">Rape</name>
    <dbReference type="NCBI Taxonomy" id="3708"/>
    <lineage>
        <taxon>Eukaryota</taxon>
        <taxon>Viridiplantae</taxon>
        <taxon>Streptophyta</taxon>
        <taxon>Embryophyta</taxon>
        <taxon>Tracheophyta</taxon>
        <taxon>Spermatophyta</taxon>
        <taxon>Magnoliopsida</taxon>
        <taxon>eudicotyledons</taxon>
        <taxon>Gunneridae</taxon>
        <taxon>Pentapetalae</taxon>
        <taxon>rosids</taxon>
        <taxon>malvids</taxon>
        <taxon>Brassicales</taxon>
        <taxon>Brassicaceae</taxon>
        <taxon>Brassiceae</taxon>
        <taxon>Brassica</taxon>
    </lineage>
</organism>
<comment type="caution">
    <text evidence="13">The sequence shown here is derived from an EMBL/GenBank/DDBJ whole genome shotgun (WGS) entry which is preliminary data.</text>
</comment>
<dbReference type="InterPro" id="IPR011527">
    <property type="entry name" value="ABC1_TM_dom"/>
</dbReference>
<feature type="transmembrane region" description="Helical" evidence="10">
    <location>
        <begin position="388"/>
        <end position="407"/>
    </location>
</feature>
<gene>
    <name evidence="13" type="ORF">HID58_023789</name>
</gene>
<feature type="transmembrane region" description="Helical" evidence="10">
    <location>
        <begin position="21"/>
        <end position="42"/>
    </location>
</feature>
<name>A0ABQ8D3A3_BRANA</name>
<dbReference type="Pfam" id="PF00664">
    <property type="entry name" value="ABC_membrane"/>
    <property type="match status" value="5"/>
</dbReference>
<feature type="transmembrane region" description="Helical" evidence="10">
    <location>
        <begin position="466"/>
        <end position="486"/>
    </location>
</feature>
<feature type="transmembrane region" description="Helical" evidence="10">
    <location>
        <begin position="2245"/>
        <end position="2265"/>
    </location>
</feature>
<evidence type="ECO:0000256" key="8">
    <source>
        <dbReference type="ARBA" id="ARBA00023136"/>
    </source>
</evidence>
<dbReference type="CDD" id="cd03249">
    <property type="entry name" value="ABC_MTABC3_MDL1_MDL2"/>
    <property type="match status" value="1"/>
</dbReference>
<evidence type="ECO:0000256" key="5">
    <source>
        <dbReference type="ARBA" id="ARBA00022741"/>
    </source>
</evidence>